<evidence type="ECO:0000313" key="8">
    <source>
        <dbReference type="EMBL" id="PWQ96429.1"/>
    </source>
</evidence>
<evidence type="ECO:0000256" key="6">
    <source>
        <dbReference type="RuleBase" id="RU003915"/>
    </source>
</evidence>
<keyword evidence="3 5" id="KW-0697">Rotamase</keyword>
<dbReference type="Gene3D" id="1.10.287.460">
    <property type="entry name" value="Peptidyl-prolyl cis-trans isomerase, FKBP-type, N-terminal domain"/>
    <property type="match status" value="1"/>
</dbReference>
<evidence type="ECO:0000256" key="5">
    <source>
        <dbReference type="PROSITE-ProRule" id="PRU00277"/>
    </source>
</evidence>
<sequence>MAAPLESLDQRLSYIMGSNVAAQFKRDDIKFDNEAFQLAIEEVMNDKKQSLSDADKQKTIAEIRKVSTEKQAKKAAEQSAKNVKAGKAYLEENAKKDGVVVTKSGLQYKQITEGKGNKPKSTDKVKVHYKGTLIDGTEFDSSYKRGQPATFPVTGVIKGWIEALQLMNEGDKFQLAIPSELAYGKRGSGAKIGPDTTLLFDVELIEIVK</sequence>
<comment type="similarity">
    <text evidence="2 6">Belongs to the FKBP-type PPIase family.</text>
</comment>
<dbReference type="SUPFAM" id="SSF54534">
    <property type="entry name" value="FKBP-like"/>
    <property type="match status" value="1"/>
</dbReference>
<dbReference type="PROSITE" id="PS50059">
    <property type="entry name" value="FKBP_PPIASE"/>
    <property type="match status" value="1"/>
</dbReference>
<name>A0A317CDH4_9GAMM</name>
<dbReference type="InterPro" id="IPR000774">
    <property type="entry name" value="PPIase_FKBP_N"/>
</dbReference>
<dbReference type="PANTHER" id="PTHR43811">
    <property type="entry name" value="FKBP-TYPE PEPTIDYL-PROLYL CIS-TRANS ISOMERASE FKPA"/>
    <property type="match status" value="1"/>
</dbReference>
<evidence type="ECO:0000256" key="4">
    <source>
        <dbReference type="ARBA" id="ARBA00023235"/>
    </source>
</evidence>
<evidence type="ECO:0000256" key="2">
    <source>
        <dbReference type="ARBA" id="ARBA00006577"/>
    </source>
</evidence>
<comment type="catalytic activity">
    <reaction evidence="1 5 6">
        <text>[protein]-peptidylproline (omega=180) = [protein]-peptidylproline (omega=0)</text>
        <dbReference type="Rhea" id="RHEA:16237"/>
        <dbReference type="Rhea" id="RHEA-COMP:10747"/>
        <dbReference type="Rhea" id="RHEA-COMP:10748"/>
        <dbReference type="ChEBI" id="CHEBI:83833"/>
        <dbReference type="ChEBI" id="CHEBI:83834"/>
        <dbReference type="EC" id="5.2.1.8"/>
    </reaction>
</comment>
<evidence type="ECO:0000313" key="9">
    <source>
        <dbReference type="Proteomes" id="UP000245506"/>
    </source>
</evidence>
<dbReference type="FunFam" id="3.10.50.40:FF:000004">
    <property type="entry name" value="Peptidyl-prolyl cis-trans isomerase"/>
    <property type="match status" value="1"/>
</dbReference>
<evidence type="ECO:0000256" key="3">
    <source>
        <dbReference type="ARBA" id="ARBA00023110"/>
    </source>
</evidence>
<dbReference type="InterPro" id="IPR036944">
    <property type="entry name" value="PPIase_FKBP_N_sf"/>
</dbReference>
<accession>A0A317CDH4</accession>
<dbReference type="Proteomes" id="UP000245506">
    <property type="component" value="Unassembled WGS sequence"/>
</dbReference>
<evidence type="ECO:0000259" key="7">
    <source>
        <dbReference type="PROSITE" id="PS50059"/>
    </source>
</evidence>
<organism evidence="8 9">
    <name type="scientific">Leucothrix arctica</name>
    <dbReference type="NCBI Taxonomy" id="1481894"/>
    <lineage>
        <taxon>Bacteria</taxon>
        <taxon>Pseudomonadati</taxon>
        <taxon>Pseudomonadota</taxon>
        <taxon>Gammaproteobacteria</taxon>
        <taxon>Thiotrichales</taxon>
        <taxon>Thiotrichaceae</taxon>
        <taxon>Leucothrix</taxon>
    </lineage>
</organism>
<dbReference type="AlphaFoldDB" id="A0A317CDH4"/>
<keyword evidence="4 5" id="KW-0413">Isomerase</keyword>
<reference evidence="8 9" key="1">
    <citation type="submission" date="2018-05" db="EMBL/GenBank/DDBJ databases">
        <title>Leucothrix arctica sp. nov., isolated from Arctic seawater.</title>
        <authorList>
            <person name="Choi A."/>
            <person name="Baek K."/>
        </authorList>
    </citation>
    <scope>NUCLEOTIDE SEQUENCE [LARGE SCALE GENOMIC DNA]</scope>
    <source>
        <strain evidence="8 9">IMCC9719</strain>
    </source>
</reference>
<proteinExistence type="inferred from homology"/>
<gene>
    <name evidence="8" type="ORF">DKT75_09615</name>
</gene>
<dbReference type="PANTHER" id="PTHR43811:SF19">
    <property type="entry name" value="39 KDA FK506-BINDING NUCLEAR PROTEIN"/>
    <property type="match status" value="1"/>
</dbReference>
<dbReference type="EC" id="5.2.1.8" evidence="6"/>
<dbReference type="GO" id="GO:0003755">
    <property type="term" value="F:peptidyl-prolyl cis-trans isomerase activity"/>
    <property type="evidence" value="ECO:0007669"/>
    <property type="project" value="UniProtKB-UniRule"/>
</dbReference>
<dbReference type="InterPro" id="IPR001179">
    <property type="entry name" value="PPIase_FKBP_dom"/>
</dbReference>
<comment type="caution">
    <text evidence="8">The sequence shown here is derived from an EMBL/GenBank/DDBJ whole genome shotgun (WGS) entry which is preliminary data.</text>
</comment>
<keyword evidence="9" id="KW-1185">Reference proteome</keyword>
<feature type="domain" description="PPIase FKBP-type" evidence="7">
    <location>
        <begin position="122"/>
        <end position="208"/>
    </location>
</feature>
<dbReference type="GO" id="GO:0006457">
    <property type="term" value="P:protein folding"/>
    <property type="evidence" value="ECO:0007669"/>
    <property type="project" value="InterPro"/>
</dbReference>
<evidence type="ECO:0000256" key="1">
    <source>
        <dbReference type="ARBA" id="ARBA00000971"/>
    </source>
</evidence>
<dbReference type="InterPro" id="IPR046357">
    <property type="entry name" value="PPIase_dom_sf"/>
</dbReference>
<dbReference type="Pfam" id="PF01346">
    <property type="entry name" value="FKBP_N"/>
    <property type="match status" value="1"/>
</dbReference>
<dbReference type="Gene3D" id="3.10.50.40">
    <property type="match status" value="1"/>
</dbReference>
<dbReference type="OrthoDB" id="9814548at2"/>
<dbReference type="Pfam" id="PF00254">
    <property type="entry name" value="FKBP_C"/>
    <property type="match status" value="1"/>
</dbReference>
<protein>
    <recommendedName>
        <fullName evidence="6">Peptidyl-prolyl cis-trans isomerase</fullName>
        <ecNumber evidence="6">5.2.1.8</ecNumber>
    </recommendedName>
</protein>
<dbReference type="EMBL" id="QGKL01000029">
    <property type="protein sequence ID" value="PWQ96429.1"/>
    <property type="molecule type" value="Genomic_DNA"/>
</dbReference>